<comment type="caution">
    <text evidence="1">The sequence shown here is derived from an EMBL/GenBank/DDBJ whole genome shotgun (WGS) entry which is preliminary data.</text>
</comment>
<evidence type="ECO:0000313" key="1">
    <source>
        <dbReference type="EMBL" id="MDQ0368875.1"/>
    </source>
</evidence>
<keyword evidence="2" id="KW-1185">Reference proteome</keyword>
<organism evidence="1 2">
    <name type="scientific">Catenuloplanes indicus</name>
    <dbReference type="NCBI Taxonomy" id="137267"/>
    <lineage>
        <taxon>Bacteria</taxon>
        <taxon>Bacillati</taxon>
        <taxon>Actinomycetota</taxon>
        <taxon>Actinomycetes</taxon>
        <taxon>Micromonosporales</taxon>
        <taxon>Micromonosporaceae</taxon>
        <taxon>Catenuloplanes</taxon>
    </lineage>
</organism>
<dbReference type="RefSeq" id="WP_307243697.1">
    <property type="nucleotide sequence ID" value="NZ_JAUSUZ010000001.1"/>
</dbReference>
<dbReference type="Proteomes" id="UP001240236">
    <property type="component" value="Unassembled WGS sequence"/>
</dbReference>
<name>A0AAE3W5Q4_9ACTN</name>
<accession>A0AAE3W5Q4</accession>
<protein>
    <submittedName>
        <fullName evidence="1">Uncharacterized protein</fullName>
    </submittedName>
</protein>
<proteinExistence type="predicted"/>
<reference evidence="1 2" key="1">
    <citation type="submission" date="2023-07" db="EMBL/GenBank/DDBJ databases">
        <title>Sequencing the genomes of 1000 actinobacteria strains.</title>
        <authorList>
            <person name="Klenk H.-P."/>
        </authorList>
    </citation>
    <scope>NUCLEOTIDE SEQUENCE [LARGE SCALE GENOMIC DNA]</scope>
    <source>
        <strain evidence="1 2">DSM 44709</strain>
    </source>
</reference>
<dbReference type="AlphaFoldDB" id="A0AAE3W5Q4"/>
<dbReference type="EMBL" id="JAUSUZ010000001">
    <property type="protein sequence ID" value="MDQ0368875.1"/>
    <property type="molecule type" value="Genomic_DNA"/>
</dbReference>
<sequence>MNAVDMAQEADRALLDVRAVSMGDLVTPATPDLDSALDRVLRDLPATEENLAAFGSAP</sequence>
<gene>
    <name evidence="1" type="ORF">J2S42_005544</name>
</gene>
<evidence type="ECO:0000313" key="2">
    <source>
        <dbReference type="Proteomes" id="UP001240236"/>
    </source>
</evidence>